<dbReference type="InterPro" id="IPR002110">
    <property type="entry name" value="Ankyrin_rpt"/>
</dbReference>
<dbReference type="AlphaFoldDB" id="A0AAD3HQ83"/>
<feature type="repeat" description="ANK" evidence="4">
    <location>
        <begin position="600"/>
        <end position="633"/>
    </location>
</feature>
<keyword evidence="3" id="KW-0862">Zinc</keyword>
<feature type="compositionally biased region" description="Low complexity" evidence="6">
    <location>
        <begin position="919"/>
        <end position="952"/>
    </location>
</feature>
<name>A0AAD3HQ83_9CHLO</name>
<feature type="compositionally biased region" description="Low complexity" evidence="6">
    <location>
        <begin position="795"/>
        <end position="805"/>
    </location>
</feature>
<evidence type="ECO:0000256" key="3">
    <source>
        <dbReference type="ARBA" id="ARBA00022833"/>
    </source>
</evidence>
<dbReference type="PANTHER" id="PTHR13491:SF0">
    <property type="entry name" value="ZINC FINGER CCHC DOMAIN-CONTAINING PROTEIN 10"/>
    <property type="match status" value="1"/>
</dbReference>
<feature type="compositionally biased region" description="Low complexity" evidence="6">
    <location>
        <begin position="1015"/>
        <end position="1041"/>
    </location>
</feature>
<evidence type="ECO:0000256" key="5">
    <source>
        <dbReference type="PROSITE-ProRule" id="PRU00134"/>
    </source>
</evidence>
<dbReference type="InterPro" id="IPR039715">
    <property type="entry name" value="ZCCHC10"/>
</dbReference>
<evidence type="ECO:0000313" key="8">
    <source>
        <dbReference type="EMBL" id="GFR48635.1"/>
    </source>
</evidence>
<evidence type="ECO:0000256" key="4">
    <source>
        <dbReference type="PROSITE-ProRule" id="PRU00023"/>
    </source>
</evidence>
<feature type="compositionally biased region" description="Acidic residues" evidence="6">
    <location>
        <begin position="330"/>
        <end position="342"/>
    </location>
</feature>
<feature type="compositionally biased region" description="Low complexity" evidence="6">
    <location>
        <begin position="857"/>
        <end position="876"/>
    </location>
</feature>
<feature type="region of interest" description="Disordered" evidence="6">
    <location>
        <begin position="330"/>
        <end position="362"/>
    </location>
</feature>
<gene>
    <name evidence="8" type="ORF">Agub_g10551</name>
</gene>
<feature type="region of interest" description="Disordered" evidence="6">
    <location>
        <begin position="785"/>
        <end position="1062"/>
    </location>
</feature>
<accession>A0AAD3HQ83</accession>
<dbReference type="PROSITE" id="PS50088">
    <property type="entry name" value="ANK_REPEAT"/>
    <property type="match status" value="1"/>
</dbReference>
<feature type="compositionally biased region" description="Polar residues" evidence="6">
    <location>
        <begin position="831"/>
        <end position="841"/>
    </location>
</feature>
<keyword evidence="2 5" id="KW-0863">Zinc-finger</keyword>
<feature type="compositionally biased region" description="Low complexity" evidence="6">
    <location>
        <begin position="494"/>
        <end position="521"/>
    </location>
</feature>
<dbReference type="Proteomes" id="UP001054857">
    <property type="component" value="Unassembled WGS sequence"/>
</dbReference>
<proteinExistence type="predicted"/>
<evidence type="ECO:0000256" key="2">
    <source>
        <dbReference type="ARBA" id="ARBA00022771"/>
    </source>
</evidence>
<feature type="compositionally biased region" description="Pro residues" evidence="6">
    <location>
        <begin position="479"/>
        <end position="493"/>
    </location>
</feature>
<dbReference type="PANTHER" id="PTHR13491">
    <property type="entry name" value="ZCCHC10 PROTEIN"/>
    <property type="match status" value="1"/>
</dbReference>
<dbReference type="GO" id="GO:0008270">
    <property type="term" value="F:zinc ion binding"/>
    <property type="evidence" value="ECO:0007669"/>
    <property type="project" value="UniProtKB-KW"/>
</dbReference>
<evidence type="ECO:0000256" key="1">
    <source>
        <dbReference type="ARBA" id="ARBA00022723"/>
    </source>
</evidence>
<feature type="compositionally biased region" description="Basic and acidic residues" evidence="6">
    <location>
        <begin position="842"/>
        <end position="851"/>
    </location>
</feature>
<sequence length="1131" mass="119965">MSGSHRHFAQRESRRFRCPCPQCGNLIYNCPFTFKYQHAGPLPVFELACEEPVVAQKPDPARCDLEEYCRVVAAFNAEYRACMSTTTIGEVLAKTAKRLGSTYKQWHASSAVCQTALRALSGYAMVERNPAAAVRVAEEALSLCTVCPDAYALLARLKAKSLEEALELYERGVLEPDKVMSPDGIARCATAYGKCTAASPPYMGVVRCMEGSIYTLCRLRRPQEAYTRLMKLLSLCPPLKEQPALSAWVLAPEVVFRARGPAGCLSWMNKHLCSEAFEWGGGEVWWIATYALAWTATHKEEGFMWTSLSSAEDETNLTCSHGARGCCNDDEDDDEDSGDGSDSDSSSGGGRACKRRGGGAGKCPPVWRGACDKLRNGMALAACCCWLPMMVDMLLGDMPVPSGPLPPMAVAAGSVGCQVGYVRCCGDLWRDTPGVLEYVRRFRNTYEVFGIISDARSGANPNMRDFRRYMGLSSSPSSPSSPAPSAGPSPRPPAAGSGPTTATTSSSPSSSSSAATGATRAASSSSSSSAAIFPDAVKFEGMCCWHGLVELAATFTTHHLNLPDPTMNAVDLEILQELVAAGCPIKPHIPHNKTAGGRVSTFSPLLYAMYRGYGPDAVRLLLKAGADPLLADRAECVPLVCAAEQGMWRELQAVFKIKRKLGSMPVPPKPRQWVDFSCDMALPLCRNVFELTLLTAFQSPFLACVTGVKRGCQRCTKDKRMADAASPHGPWASFSKLLEVLVAYGMTSVHEPLRRWMWQEAERVQQPLRTARRNLLTELDRVLREAKERQEGNDGKQSAQSSSAKEAQEGSEGKQSAQSSSAKEAQKGSEGKQSAQSSSAKEGQEGNEAKMQKQGKQPAQTSSSSAAASSQPLPADKTTDGVGKGTGGDDKAANGATQEGQQKRDGQRSPTAEVRVKAEAPPAAGAVVQAAKQQGQQQQAGSPPVSAAVSSSEQAKTAKMSPAAQKQDPPGSNNNSGAAAAERAVKGENGVASGAAKKSSKAAQEPPGAAPKPAPNGTAAAAGAVKSVAGAPVVSAAASVTPTPPVPAAAAPPSAAAAASEEEELILEPYQDKSHCWCCGKAKDRAAGIKPRKCAKCLTARYCGEACQRQHWPTHRPQCSLLATRALQKEE</sequence>
<dbReference type="EMBL" id="BMAR01000024">
    <property type="protein sequence ID" value="GFR48635.1"/>
    <property type="molecule type" value="Genomic_DNA"/>
</dbReference>
<feature type="compositionally biased region" description="Low complexity" evidence="6">
    <location>
        <begin position="813"/>
        <end position="823"/>
    </location>
</feature>
<dbReference type="Gene3D" id="1.25.40.20">
    <property type="entry name" value="Ankyrin repeat-containing domain"/>
    <property type="match status" value="1"/>
</dbReference>
<feature type="region of interest" description="Disordered" evidence="6">
    <location>
        <begin position="466"/>
        <end position="521"/>
    </location>
</feature>
<dbReference type="Gene3D" id="6.10.140.2220">
    <property type="match status" value="1"/>
</dbReference>
<dbReference type="InterPro" id="IPR036770">
    <property type="entry name" value="Ankyrin_rpt-contain_sf"/>
</dbReference>
<evidence type="ECO:0000313" key="9">
    <source>
        <dbReference type="Proteomes" id="UP001054857"/>
    </source>
</evidence>
<dbReference type="SUPFAM" id="SSF48403">
    <property type="entry name" value="Ankyrin repeat"/>
    <property type="match status" value="1"/>
</dbReference>
<dbReference type="Pfam" id="PF01753">
    <property type="entry name" value="zf-MYND"/>
    <property type="match status" value="1"/>
</dbReference>
<feature type="domain" description="MYND-type" evidence="7">
    <location>
        <begin position="1076"/>
        <end position="1119"/>
    </location>
</feature>
<dbReference type="SUPFAM" id="SSF144232">
    <property type="entry name" value="HIT/MYND zinc finger-like"/>
    <property type="match status" value="1"/>
</dbReference>
<keyword evidence="1" id="KW-0479">Metal-binding</keyword>
<comment type="caution">
    <text evidence="8">The sequence shown here is derived from an EMBL/GenBank/DDBJ whole genome shotgun (WGS) entry which is preliminary data.</text>
</comment>
<feature type="compositionally biased region" description="Basic and acidic residues" evidence="6">
    <location>
        <begin position="785"/>
        <end position="794"/>
    </location>
</feature>
<feature type="compositionally biased region" description="Low complexity" evidence="6">
    <location>
        <begin position="971"/>
        <end position="981"/>
    </location>
</feature>
<feature type="compositionally biased region" description="Low complexity" evidence="6">
    <location>
        <begin position="1048"/>
        <end position="1059"/>
    </location>
</feature>
<keyword evidence="4" id="KW-0040">ANK repeat</keyword>
<organism evidence="8 9">
    <name type="scientific">Astrephomene gubernaculifera</name>
    <dbReference type="NCBI Taxonomy" id="47775"/>
    <lineage>
        <taxon>Eukaryota</taxon>
        <taxon>Viridiplantae</taxon>
        <taxon>Chlorophyta</taxon>
        <taxon>core chlorophytes</taxon>
        <taxon>Chlorophyceae</taxon>
        <taxon>CS clade</taxon>
        <taxon>Chlamydomonadales</taxon>
        <taxon>Astrephomenaceae</taxon>
        <taxon>Astrephomene</taxon>
    </lineage>
</organism>
<evidence type="ECO:0000259" key="7">
    <source>
        <dbReference type="PROSITE" id="PS50865"/>
    </source>
</evidence>
<feature type="compositionally biased region" description="Low complexity" evidence="6">
    <location>
        <begin position="992"/>
        <end position="1007"/>
    </location>
</feature>
<reference evidence="8 9" key="1">
    <citation type="journal article" date="2021" name="Sci. Rep.">
        <title>Genome sequencing of the multicellular alga Astrephomene provides insights into convergent evolution of germ-soma differentiation.</title>
        <authorList>
            <person name="Yamashita S."/>
            <person name="Yamamoto K."/>
            <person name="Matsuzaki R."/>
            <person name="Suzuki S."/>
            <person name="Yamaguchi H."/>
            <person name="Hirooka S."/>
            <person name="Minakuchi Y."/>
            <person name="Miyagishima S."/>
            <person name="Kawachi M."/>
            <person name="Toyoda A."/>
            <person name="Nozaki H."/>
        </authorList>
    </citation>
    <scope>NUCLEOTIDE SEQUENCE [LARGE SCALE GENOMIC DNA]</scope>
    <source>
        <strain evidence="8 9">NIES-4017</strain>
    </source>
</reference>
<keyword evidence="9" id="KW-1185">Reference proteome</keyword>
<dbReference type="PROSITE" id="PS50865">
    <property type="entry name" value="ZF_MYND_2"/>
    <property type="match status" value="1"/>
</dbReference>
<evidence type="ECO:0000256" key="6">
    <source>
        <dbReference type="SAM" id="MobiDB-lite"/>
    </source>
</evidence>
<protein>
    <recommendedName>
        <fullName evidence="7">MYND-type domain-containing protein</fullName>
    </recommendedName>
</protein>
<dbReference type="InterPro" id="IPR002893">
    <property type="entry name" value="Znf_MYND"/>
</dbReference>